<accession>A0A4U8Q9C0</accession>
<keyword evidence="4" id="KW-1185">Reference proteome</keyword>
<feature type="domain" description="HTH cro/C1-type" evidence="2">
    <location>
        <begin position="10"/>
        <end position="64"/>
    </location>
</feature>
<dbReference type="InterPro" id="IPR010982">
    <property type="entry name" value="Lambda_DNA-bd_dom_sf"/>
</dbReference>
<name>A0A4U8Q9C0_9FIRM</name>
<evidence type="ECO:0000313" key="4">
    <source>
        <dbReference type="Proteomes" id="UP000306509"/>
    </source>
</evidence>
<comment type="caution">
    <text evidence="3">The sequence shown here is derived from an EMBL/GenBank/DDBJ whole genome shotgun (WGS) entry which is preliminary data.</text>
</comment>
<evidence type="ECO:0000256" key="1">
    <source>
        <dbReference type="ARBA" id="ARBA00023125"/>
    </source>
</evidence>
<organism evidence="3 4">
    <name type="scientific">Robinsoniella peoriensis</name>
    <dbReference type="NCBI Taxonomy" id="180332"/>
    <lineage>
        <taxon>Bacteria</taxon>
        <taxon>Bacillati</taxon>
        <taxon>Bacillota</taxon>
        <taxon>Clostridia</taxon>
        <taxon>Lachnospirales</taxon>
        <taxon>Lachnospiraceae</taxon>
        <taxon>Robinsoniella</taxon>
    </lineage>
</organism>
<sequence>MREINIASILVGKRKEKGITQDELAGYLGVSKAAISKWETGQSYPDITLLPLLAAYFNISIDDLIDYKPQMVKEDIRRLYVKLCKDFSEKPFDKVLAECEKIIKKYYACPALLVEMGSLLVNHNMLADSPEKSQEVLVMVRDLMIHVREETNDEYLLGVSVYMEAGCELYLDNPSAAMILLEDCNRPKASPEVILASALDRLGKKDKAIEVLQTMIYQNILLALAGFGNLIIEYADREEKVDMWMHSFTQIAESMGLLEMHPGGLAPMYLLAAEAYASHGQEQKALVMLQKYTDIFTGDIFPLKLQGNKYFDQMENWFDMLGLGTNMPRCESVVKDSLMESVEKNPRLAPLFETDEFKHIVHQLRLKLLKQS</sequence>
<evidence type="ECO:0000259" key="2">
    <source>
        <dbReference type="PROSITE" id="PS50943"/>
    </source>
</evidence>
<reference evidence="3 4" key="1">
    <citation type="journal article" date="2019" name="Anaerobe">
        <title>Detection of Robinsoniella peoriensis in multiple bone samples of a trauma patient.</title>
        <authorList>
            <person name="Schrottner P."/>
            <person name="Hartwich K."/>
            <person name="Bunk B."/>
            <person name="Schober I."/>
            <person name="Helbig S."/>
            <person name="Rudolph W.W."/>
            <person name="Gunzer F."/>
        </authorList>
    </citation>
    <scope>NUCLEOTIDE SEQUENCE [LARGE SCALE GENOMIC DNA]</scope>
    <source>
        <strain evidence="3 4">DSM 106044</strain>
    </source>
</reference>
<dbReference type="InterPro" id="IPR011990">
    <property type="entry name" value="TPR-like_helical_dom_sf"/>
</dbReference>
<dbReference type="RefSeq" id="WP_027295909.1">
    <property type="nucleotide sequence ID" value="NZ_QGQD01000036.1"/>
</dbReference>
<proteinExistence type="predicted"/>
<dbReference type="InterPro" id="IPR001387">
    <property type="entry name" value="Cro/C1-type_HTH"/>
</dbReference>
<dbReference type="CDD" id="cd00093">
    <property type="entry name" value="HTH_XRE"/>
    <property type="match status" value="1"/>
</dbReference>
<dbReference type="Gene3D" id="1.10.260.40">
    <property type="entry name" value="lambda repressor-like DNA-binding domains"/>
    <property type="match status" value="1"/>
</dbReference>
<dbReference type="EMBL" id="QGQD01000036">
    <property type="protein sequence ID" value="TLD01590.1"/>
    <property type="molecule type" value="Genomic_DNA"/>
</dbReference>
<evidence type="ECO:0000313" key="3">
    <source>
        <dbReference type="EMBL" id="TLD01590.1"/>
    </source>
</evidence>
<dbReference type="PANTHER" id="PTHR46558">
    <property type="entry name" value="TRACRIPTIONAL REGULATORY PROTEIN-RELATED-RELATED"/>
    <property type="match status" value="1"/>
</dbReference>
<dbReference type="PANTHER" id="PTHR46558:SF11">
    <property type="entry name" value="HTH-TYPE TRANSCRIPTIONAL REGULATOR XRE"/>
    <property type="match status" value="1"/>
</dbReference>
<dbReference type="SUPFAM" id="SSF47413">
    <property type="entry name" value="lambda repressor-like DNA-binding domains"/>
    <property type="match status" value="1"/>
</dbReference>
<protein>
    <submittedName>
        <fullName evidence="3">Putative PBSX repressor</fullName>
    </submittedName>
</protein>
<keyword evidence="1" id="KW-0238">DNA-binding</keyword>
<dbReference type="SMART" id="SM00530">
    <property type="entry name" value="HTH_XRE"/>
    <property type="match status" value="1"/>
</dbReference>
<gene>
    <name evidence="3" type="primary">xre_2</name>
    <name evidence="3" type="ORF">DSM106044_01571</name>
</gene>
<dbReference type="GO" id="GO:0003677">
    <property type="term" value="F:DNA binding"/>
    <property type="evidence" value="ECO:0007669"/>
    <property type="project" value="UniProtKB-KW"/>
</dbReference>
<dbReference type="Gene3D" id="1.25.40.10">
    <property type="entry name" value="Tetratricopeptide repeat domain"/>
    <property type="match status" value="1"/>
</dbReference>
<dbReference type="PROSITE" id="PS50943">
    <property type="entry name" value="HTH_CROC1"/>
    <property type="match status" value="1"/>
</dbReference>
<dbReference type="AlphaFoldDB" id="A0A4U8Q9C0"/>
<dbReference type="STRING" id="180332.GCA_000797495_04716"/>
<dbReference type="Pfam" id="PF01381">
    <property type="entry name" value="HTH_3"/>
    <property type="match status" value="1"/>
</dbReference>
<dbReference type="Proteomes" id="UP000306509">
    <property type="component" value="Unassembled WGS sequence"/>
</dbReference>